<evidence type="ECO:0000313" key="1">
    <source>
        <dbReference type="EMBL" id="GIJ48488.1"/>
    </source>
</evidence>
<dbReference type="Proteomes" id="UP000619260">
    <property type="component" value="Unassembled WGS sequence"/>
</dbReference>
<comment type="caution">
    <text evidence="1">The sequence shown here is derived from an EMBL/GenBank/DDBJ whole genome shotgun (WGS) entry which is preliminary data.</text>
</comment>
<proteinExistence type="predicted"/>
<dbReference type="InterPro" id="IPR026337">
    <property type="entry name" value="AKG_HExxH"/>
</dbReference>
<protein>
    <submittedName>
        <fullName evidence="1">HEXXH motif domain-containing protein</fullName>
    </submittedName>
</protein>
<gene>
    <name evidence="1" type="ORF">Val02_53740</name>
</gene>
<name>A0A8J3YRL7_9ACTN</name>
<dbReference type="AlphaFoldDB" id="A0A8J3YRL7"/>
<organism evidence="1 2">
    <name type="scientific">Virgisporangium aliadipatigenens</name>
    <dbReference type="NCBI Taxonomy" id="741659"/>
    <lineage>
        <taxon>Bacteria</taxon>
        <taxon>Bacillati</taxon>
        <taxon>Actinomycetota</taxon>
        <taxon>Actinomycetes</taxon>
        <taxon>Micromonosporales</taxon>
        <taxon>Micromonosporaceae</taxon>
        <taxon>Virgisporangium</taxon>
    </lineage>
</organism>
<evidence type="ECO:0000313" key="2">
    <source>
        <dbReference type="Proteomes" id="UP000619260"/>
    </source>
</evidence>
<dbReference type="NCBIfam" id="TIGR04267">
    <property type="entry name" value="mod_HExxH"/>
    <property type="match status" value="1"/>
</dbReference>
<dbReference type="EMBL" id="BOPF01000021">
    <property type="protein sequence ID" value="GIJ48488.1"/>
    <property type="molecule type" value="Genomic_DNA"/>
</dbReference>
<sequence>MLARHTLPIEWFDTVAQGRGTPEITRYFWKTERSRRLLLLRTLLDTVTDDPSLAGPLPPVKELAGVFEAAQKAEPEAFLDLLMHPQVGSSMAYVLRRHRGGASGSVPFWVDLGTIHLIALVAAAKCGVDWATQVPGRHGTVMLPGLGMARLTETPAQVVVDASVRGGRIELRHDGRTVDVPPTAGSGDDTTRHDGDRWLPLRKVSVGDDLRLTVWLDDLDPFRDLADPEPPARLAPDAFDRWTGLLGAAWSLLCRDHRHSAEALADGVVSLVPLKPEPGWDTRSASNGEAFGSVLVSEPPDATTLAVSLVHEFQHIKLGALMHLFHLTEEDDGSLYYAPWRDDPRPLAGLLQGIYAFFGIAEFWRRHRLSVTGRDRLLAEFDYLYARGQTVEALRSVRRAPALTGKGRAVIDGLERSAADWAADQTDPEVVRLTTLTADCHRVGWRLRHFVADPADVTALTRAWLAREPATAIAPAISAPHPVLRWAQRIPTFVRRRLFDDDGLSGSASPLAAADRYLVMGEPFAARAAYLEWIDAGPEDADDSILAWTGLALALGRTGADRAADALAQRPDLVRSVYGALRASGVAADPVAVAGWLAPVLSDSGS</sequence>
<reference evidence="1" key="1">
    <citation type="submission" date="2021-01" db="EMBL/GenBank/DDBJ databases">
        <title>Whole genome shotgun sequence of Virgisporangium aliadipatigenens NBRC 105644.</title>
        <authorList>
            <person name="Komaki H."/>
            <person name="Tamura T."/>
        </authorList>
    </citation>
    <scope>NUCLEOTIDE SEQUENCE</scope>
    <source>
        <strain evidence="1">NBRC 105644</strain>
    </source>
</reference>
<keyword evidence="2" id="KW-1185">Reference proteome</keyword>
<accession>A0A8J3YRL7</accession>